<feature type="compositionally biased region" description="Basic and acidic residues" evidence="2">
    <location>
        <begin position="111"/>
        <end position="121"/>
    </location>
</feature>
<protein>
    <submittedName>
        <fullName evidence="3">Uncharacterized protein</fullName>
    </submittedName>
</protein>
<sequence>MTGGEKRNSDLSSRLNKRGGKLISKTLGKSSSPPTINAPPKAAVGTTKAKKDDVQRRKSSLHDMIRGPPKESDVAQAALLTVPASDANQPSPARGTHSNATSKPLSATVATDERNSSRHVEPTLTSDARLENLEKLLAVAREEMTALRLELERAKQDVQASVEIPGYQVAEAHLCITPEKSCRYQQDSGNGMSYHGEDLASENHELRSRLTEVQEKLNAQTSFREPESVHSGGDWNALTLRLHETEKESQSRLQQLLSLKSSISTLTRSDPQVSDSELADLLYQLANKVREWVVSNYRRTKMNLMNLPGATAQILRSIKANYQSIEEADKLALYQAIVSRVLMQILEEPLCVGMPDRGIYVGLKAFCKDAQHHRTELREWRRATVRMIEKSKQADTIDSWRDQKLRSLADECEAFMRLISSTGLTSSARSALVSIMILASDLQRTLLLQKAEYSVIFFDTLDQQDYRVDQLAMEPVNDVEYFAEECNNSDGQRRFNFCVFPCLRKVQNDSETIVFRARVCCSIR</sequence>
<evidence type="ECO:0000313" key="4">
    <source>
        <dbReference type="Proteomes" id="UP000193240"/>
    </source>
</evidence>
<feature type="region of interest" description="Disordered" evidence="2">
    <location>
        <begin position="1"/>
        <end position="70"/>
    </location>
</feature>
<organism evidence="3 4">
    <name type="scientific">Epicoccum nigrum</name>
    <name type="common">Soil fungus</name>
    <name type="synonym">Epicoccum purpurascens</name>
    <dbReference type="NCBI Taxonomy" id="105696"/>
    <lineage>
        <taxon>Eukaryota</taxon>
        <taxon>Fungi</taxon>
        <taxon>Dikarya</taxon>
        <taxon>Ascomycota</taxon>
        <taxon>Pezizomycotina</taxon>
        <taxon>Dothideomycetes</taxon>
        <taxon>Pleosporomycetidae</taxon>
        <taxon>Pleosporales</taxon>
        <taxon>Pleosporineae</taxon>
        <taxon>Didymellaceae</taxon>
        <taxon>Epicoccum</taxon>
    </lineage>
</organism>
<keyword evidence="4" id="KW-1185">Reference proteome</keyword>
<gene>
    <name evidence="3" type="ORF">B5807_05219</name>
</gene>
<dbReference type="InParanoid" id="A0A1Y2M2L5"/>
<evidence type="ECO:0000256" key="1">
    <source>
        <dbReference type="SAM" id="Coils"/>
    </source>
</evidence>
<dbReference type="OMA" id="CEWRRAT"/>
<evidence type="ECO:0000256" key="2">
    <source>
        <dbReference type="SAM" id="MobiDB-lite"/>
    </source>
</evidence>
<keyword evidence="1" id="KW-0175">Coiled coil</keyword>
<feature type="coiled-coil region" evidence="1">
    <location>
        <begin position="130"/>
        <end position="157"/>
    </location>
</feature>
<dbReference type="Proteomes" id="UP000193240">
    <property type="component" value="Unassembled WGS sequence"/>
</dbReference>
<name>A0A1Y2M2L5_EPING</name>
<reference evidence="3 4" key="1">
    <citation type="journal article" date="2017" name="Genome Announc.">
        <title>Genome sequence of the saprophytic ascomycete Epicoccum nigrum ICMP 19927 strain isolated from New Zealand.</title>
        <authorList>
            <person name="Fokin M."/>
            <person name="Fleetwood D."/>
            <person name="Weir B.S."/>
            <person name="Villas-Boas S.G."/>
        </authorList>
    </citation>
    <scope>NUCLEOTIDE SEQUENCE [LARGE SCALE GENOMIC DNA]</scope>
    <source>
        <strain evidence="3 4">ICMP 19927</strain>
    </source>
</reference>
<feature type="compositionally biased region" description="Polar residues" evidence="2">
    <location>
        <begin position="86"/>
        <end position="109"/>
    </location>
</feature>
<dbReference type="EMBL" id="KZ107842">
    <property type="protein sequence ID" value="OSS50340.1"/>
    <property type="molecule type" value="Genomic_DNA"/>
</dbReference>
<dbReference type="AlphaFoldDB" id="A0A1Y2M2L5"/>
<dbReference type="STRING" id="105696.A0A1Y2M2L5"/>
<evidence type="ECO:0000313" key="3">
    <source>
        <dbReference type="EMBL" id="OSS50340.1"/>
    </source>
</evidence>
<feature type="compositionally biased region" description="Basic and acidic residues" evidence="2">
    <location>
        <begin position="49"/>
        <end position="70"/>
    </location>
</feature>
<feature type="region of interest" description="Disordered" evidence="2">
    <location>
        <begin position="84"/>
        <end position="123"/>
    </location>
</feature>
<proteinExistence type="predicted"/>
<accession>A0A1Y2M2L5</accession>